<name>A0A024UHS8_9STRA</name>
<dbReference type="OrthoDB" id="72341at2759"/>
<dbReference type="InterPro" id="IPR002048">
    <property type="entry name" value="EF_hand_dom"/>
</dbReference>
<dbReference type="PROSITE" id="PS00018">
    <property type="entry name" value="EF_HAND_1"/>
    <property type="match status" value="1"/>
</dbReference>
<evidence type="ECO:0000256" key="1">
    <source>
        <dbReference type="SAM" id="MobiDB-lite"/>
    </source>
</evidence>
<gene>
    <name evidence="3" type="ORF">H310_03595</name>
</gene>
<evidence type="ECO:0000313" key="3">
    <source>
        <dbReference type="EMBL" id="ETW05971.1"/>
    </source>
</evidence>
<feature type="compositionally biased region" description="Low complexity" evidence="1">
    <location>
        <begin position="123"/>
        <end position="140"/>
    </location>
</feature>
<dbReference type="eggNOG" id="ENOG502SRXS">
    <property type="taxonomic scope" value="Eukaryota"/>
</dbReference>
<evidence type="ECO:0000259" key="2">
    <source>
        <dbReference type="PROSITE" id="PS50222"/>
    </source>
</evidence>
<reference evidence="3" key="1">
    <citation type="submission" date="2013-12" db="EMBL/GenBank/DDBJ databases">
        <title>The Genome Sequence of Aphanomyces invadans NJM9701.</title>
        <authorList>
            <consortium name="The Broad Institute Genomics Platform"/>
            <person name="Russ C."/>
            <person name="Tyler B."/>
            <person name="van West P."/>
            <person name="Dieguez-Uribeondo J."/>
            <person name="Young S.K."/>
            <person name="Zeng Q."/>
            <person name="Gargeya S."/>
            <person name="Fitzgerald M."/>
            <person name="Abouelleil A."/>
            <person name="Alvarado L."/>
            <person name="Chapman S.B."/>
            <person name="Gainer-Dewar J."/>
            <person name="Goldberg J."/>
            <person name="Griggs A."/>
            <person name="Gujja S."/>
            <person name="Hansen M."/>
            <person name="Howarth C."/>
            <person name="Imamovic A."/>
            <person name="Ireland A."/>
            <person name="Larimer J."/>
            <person name="McCowan C."/>
            <person name="Murphy C."/>
            <person name="Pearson M."/>
            <person name="Poon T.W."/>
            <person name="Priest M."/>
            <person name="Roberts A."/>
            <person name="Saif S."/>
            <person name="Shea T."/>
            <person name="Sykes S."/>
            <person name="Wortman J."/>
            <person name="Nusbaum C."/>
            <person name="Birren B."/>
        </authorList>
    </citation>
    <scope>NUCLEOTIDE SEQUENCE [LARGE SCALE GENOMIC DNA]</scope>
    <source>
        <strain evidence="3">NJM9701</strain>
    </source>
</reference>
<accession>A0A024UHS8</accession>
<dbReference type="GeneID" id="20080645"/>
<dbReference type="AlphaFoldDB" id="A0A024UHS8"/>
<feature type="domain" description="EF-hand" evidence="2">
    <location>
        <begin position="301"/>
        <end position="336"/>
    </location>
</feature>
<organism evidence="3">
    <name type="scientific">Aphanomyces invadans</name>
    <dbReference type="NCBI Taxonomy" id="157072"/>
    <lineage>
        <taxon>Eukaryota</taxon>
        <taxon>Sar</taxon>
        <taxon>Stramenopiles</taxon>
        <taxon>Oomycota</taxon>
        <taxon>Saprolegniomycetes</taxon>
        <taxon>Saprolegniales</taxon>
        <taxon>Verrucalvaceae</taxon>
        <taxon>Aphanomyces</taxon>
    </lineage>
</organism>
<dbReference type="PROSITE" id="PS50222">
    <property type="entry name" value="EF_HAND_2"/>
    <property type="match status" value="1"/>
</dbReference>
<dbReference type="RefSeq" id="XP_008865748.1">
    <property type="nucleotide sequence ID" value="XM_008867526.1"/>
</dbReference>
<feature type="region of interest" description="Disordered" evidence="1">
    <location>
        <begin position="37"/>
        <end position="57"/>
    </location>
</feature>
<feature type="region of interest" description="Disordered" evidence="1">
    <location>
        <begin position="112"/>
        <end position="161"/>
    </location>
</feature>
<proteinExistence type="predicted"/>
<feature type="compositionally biased region" description="Basic residues" evidence="1">
    <location>
        <begin position="141"/>
        <end position="152"/>
    </location>
</feature>
<dbReference type="InterPro" id="IPR018247">
    <property type="entry name" value="EF_Hand_1_Ca_BS"/>
</dbReference>
<dbReference type="EMBL" id="KI913956">
    <property type="protein sequence ID" value="ETW05971.1"/>
    <property type="molecule type" value="Genomic_DNA"/>
</dbReference>
<dbReference type="GO" id="GO:0005509">
    <property type="term" value="F:calcium ion binding"/>
    <property type="evidence" value="ECO:0007669"/>
    <property type="project" value="InterPro"/>
</dbReference>
<dbReference type="VEuPathDB" id="FungiDB:H310_03595"/>
<protein>
    <recommendedName>
        <fullName evidence="2">EF-hand domain-containing protein</fullName>
    </recommendedName>
</protein>
<sequence length="582" mass="64927">MFGNSNRHLSNNATGGGGIGAREFTWVAEQLHLDHDTEATSTEVSHEEVRKPTTKELRSAVEPVSTLTLVLQRAKKEDLDASAAAAASIVAAPQRSPRSPLRRCSTHLIDLYNQTYSPPPSPSKSTPAPSSPSRRSSTSKSPHRRRSSHHPRSPSLASWCPSEPELDAATLWENTHNDIVNLQSKLSVREQFKFAPPAPHALGCRECGSKDLAAFCWKGCRNFTPLDELYSTNESMVEKQQDLEATVYSQGIALHTTDMKLKEQEQSLHLLQHEIFRLVEWARGHRGPQLPPHTPEQTPSSTLLAVKAMHHQFDLDGDGVLSMDEMNKLKAALGHRTKYTSESFDHLLVSCKLSARPVRFNEGGSGMQVGITPEGLLQLYDVVGGSILAQDLHTLEIHIGRSEHSATSLEASHALLMELKADLTVALESQAQLRTEVEDKSKALARLRESVQAMTVHASSHQEEINMARNGQKRVQDELDVLKKTFDDYVHTNTHSKVEMASSQQAALEMRRLLEIQIDETETWQRQCWALQEQLNVATTTCTEHKQKLWQTTEAKKSEERKNMLLYMQAQLGKKHSPCPTA</sequence>